<protein>
    <submittedName>
        <fullName evidence="3">SH3 domain-containing protein</fullName>
    </submittedName>
</protein>
<name>A0A1I0D8V1_9RHOB</name>
<sequence length="95" mass="10066">MSKAKLAPLLGFLLVAACGVAPDGRVMVKGAGPDDLLKLRTGPGLDHEVIMGLPDGTRLVRQTCAPVEGRTWCRVYLADTPRVSGYVSAEYLAVI</sequence>
<keyword evidence="4" id="KW-1185">Reference proteome</keyword>
<evidence type="ECO:0000259" key="2">
    <source>
        <dbReference type="Pfam" id="PF08239"/>
    </source>
</evidence>
<dbReference type="AlphaFoldDB" id="A0A1I0D8V1"/>
<evidence type="ECO:0000313" key="4">
    <source>
        <dbReference type="Proteomes" id="UP000199180"/>
    </source>
</evidence>
<gene>
    <name evidence="3" type="ORF">SAMN04489858_10434</name>
</gene>
<proteinExistence type="predicted"/>
<feature type="signal peptide" evidence="1">
    <location>
        <begin position="1"/>
        <end position="21"/>
    </location>
</feature>
<evidence type="ECO:0000313" key="3">
    <source>
        <dbReference type="EMBL" id="SET28077.1"/>
    </source>
</evidence>
<evidence type="ECO:0000256" key="1">
    <source>
        <dbReference type="SAM" id="SignalP"/>
    </source>
</evidence>
<dbReference type="OrthoDB" id="8451772at2"/>
<dbReference type="STRING" id="364199.SAMN04489858_10434"/>
<dbReference type="Pfam" id="PF08239">
    <property type="entry name" value="SH3_3"/>
    <property type="match status" value="1"/>
</dbReference>
<dbReference type="InterPro" id="IPR003646">
    <property type="entry name" value="SH3-like_bac-type"/>
</dbReference>
<dbReference type="Gene3D" id="2.30.30.40">
    <property type="entry name" value="SH3 Domains"/>
    <property type="match status" value="1"/>
</dbReference>
<organism evidence="3 4">
    <name type="scientific">Paracoccus homiensis</name>
    <dbReference type="NCBI Taxonomy" id="364199"/>
    <lineage>
        <taxon>Bacteria</taxon>
        <taxon>Pseudomonadati</taxon>
        <taxon>Pseudomonadota</taxon>
        <taxon>Alphaproteobacteria</taxon>
        <taxon>Rhodobacterales</taxon>
        <taxon>Paracoccaceae</taxon>
        <taxon>Paracoccus</taxon>
    </lineage>
</organism>
<dbReference type="RefSeq" id="WP_090733612.1">
    <property type="nucleotide sequence ID" value="NZ_FOHO01000004.1"/>
</dbReference>
<dbReference type="EMBL" id="FOHO01000004">
    <property type="protein sequence ID" value="SET28077.1"/>
    <property type="molecule type" value="Genomic_DNA"/>
</dbReference>
<dbReference type="PROSITE" id="PS51257">
    <property type="entry name" value="PROKAR_LIPOPROTEIN"/>
    <property type="match status" value="1"/>
</dbReference>
<reference evidence="3 4" key="1">
    <citation type="submission" date="2016-10" db="EMBL/GenBank/DDBJ databases">
        <authorList>
            <person name="de Groot N.N."/>
        </authorList>
    </citation>
    <scope>NUCLEOTIDE SEQUENCE [LARGE SCALE GENOMIC DNA]</scope>
    <source>
        <strain evidence="3 4">DSM 17862</strain>
    </source>
</reference>
<keyword evidence="1" id="KW-0732">Signal</keyword>
<feature type="chain" id="PRO_5011680763" evidence="1">
    <location>
        <begin position="22"/>
        <end position="95"/>
    </location>
</feature>
<accession>A0A1I0D8V1</accession>
<feature type="domain" description="SH3b" evidence="2">
    <location>
        <begin position="37"/>
        <end position="92"/>
    </location>
</feature>
<dbReference type="Proteomes" id="UP000199180">
    <property type="component" value="Unassembled WGS sequence"/>
</dbReference>